<accession>A0A814MVT5</accession>
<dbReference type="OrthoDB" id="10256771at2759"/>
<evidence type="ECO:0000313" key="9">
    <source>
        <dbReference type="Proteomes" id="UP000663891"/>
    </source>
</evidence>
<feature type="compositionally biased region" description="Basic and acidic residues" evidence="5">
    <location>
        <begin position="338"/>
        <end position="347"/>
    </location>
</feature>
<evidence type="ECO:0000313" key="7">
    <source>
        <dbReference type="EMBL" id="CAF1083713.1"/>
    </source>
</evidence>
<dbReference type="PANTHER" id="PTHR10540:SF7">
    <property type="entry name" value="26S PROTEASOME NON-ATPASE REGULATORY SUBUNIT 7"/>
    <property type="match status" value="1"/>
</dbReference>
<name>A0A814MVT5_9BILA</name>
<feature type="compositionally biased region" description="Polar residues" evidence="5">
    <location>
        <begin position="13"/>
        <end position="30"/>
    </location>
</feature>
<dbReference type="GO" id="GO:0043161">
    <property type="term" value="P:proteasome-mediated ubiquitin-dependent protein catabolic process"/>
    <property type="evidence" value="ECO:0007669"/>
    <property type="project" value="TreeGrafter"/>
</dbReference>
<keyword evidence="2" id="KW-0647">Proteasome</keyword>
<gene>
    <name evidence="8" type="ORF">OKA104_LOCUS9152</name>
    <name evidence="7" type="ORF">VCS650_LOCUS19159</name>
</gene>
<evidence type="ECO:0000256" key="4">
    <source>
        <dbReference type="ARBA" id="ARBA00075094"/>
    </source>
</evidence>
<comment type="caution">
    <text evidence="7">The sequence shown here is derived from an EMBL/GenBank/DDBJ whole genome shotgun (WGS) entry which is preliminary data.</text>
</comment>
<evidence type="ECO:0000313" key="8">
    <source>
        <dbReference type="EMBL" id="CAF3650217.1"/>
    </source>
</evidence>
<evidence type="ECO:0000256" key="3">
    <source>
        <dbReference type="ARBA" id="ARBA00071765"/>
    </source>
</evidence>
<dbReference type="CDD" id="cd08062">
    <property type="entry name" value="MPN_RPN7_8"/>
    <property type="match status" value="1"/>
</dbReference>
<dbReference type="GO" id="GO:0005838">
    <property type="term" value="C:proteasome regulatory particle"/>
    <property type="evidence" value="ECO:0007669"/>
    <property type="project" value="InterPro"/>
</dbReference>
<evidence type="ECO:0000256" key="2">
    <source>
        <dbReference type="ARBA" id="ARBA00022942"/>
    </source>
</evidence>
<dbReference type="SMART" id="SM00232">
    <property type="entry name" value="JAB_MPN"/>
    <property type="match status" value="1"/>
</dbReference>
<feature type="compositionally biased region" description="Low complexity" evidence="5">
    <location>
        <begin position="1"/>
        <end position="12"/>
    </location>
</feature>
<reference evidence="7" key="1">
    <citation type="submission" date="2021-02" db="EMBL/GenBank/DDBJ databases">
        <authorList>
            <person name="Nowell W R."/>
        </authorList>
    </citation>
    <scope>NUCLEOTIDE SEQUENCE</scope>
</reference>
<dbReference type="InterPro" id="IPR024969">
    <property type="entry name" value="EIF3F/CSN6-like_C"/>
</dbReference>
<dbReference type="Pfam" id="PF13012">
    <property type="entry name" value="MitMem_reg"/>
    <property type="match status" value="1"/>
</dbReference>
<dbReference type="InterPro" id="IPR033858">
    <property type="entry name" value="MPN_RPN7_8"/>
</dbReference>
<dbReference type="EMBL" id="CAJOAY010000383">
    <property type="protein sequence ID" value="CAF3650217.1"/>
    <property type="molecule type" value="Genomic_DNA"/>
</dbReference>
<evidence type="ECO:0000256" key="5">
    <source>
        <dbReference type="SAM" id="MobiDB-lite"/>
    </source>
</evidence>
<evidence type="ECO:0000256" key="1">
    <source>
        <dbReference type="ARBA" id="ARBA00008568"/>
    </source>
</evidence>
<dbReference type="PANTHER" id="PTHR10540">
    <property type="entry name" value="EUKARYOTIC TRANSLATION INITIATION FACTOR 3 SUBUNIT F-RELATED"/>
    <property type="match status" value="1"/>
</dbReference>
<evidence type="ECO:0000259" key="6">
    <source>
        <dbReference type="PROSITE" id="PS50249"/>
    </source>
</evidence>
<feature type="domain" description="MPN" evidence="6">
    <location>
        <begin position="46"/>
        <end position="181"/>
    </location>
</feature>
<dbReference type="EMBL" id="CAJNON010000189">
    <property type="protein sequence ID" value="CAF1083713.1"/>
    <property type="molecule type" value="Genomic_DNA"/>
</dbReference>
<proteinExistence type="inferred from homology"/>
<organism evidence="7 9">
    <name type="scientific">Adineta steineri</name>
    <dbReference type="NCBI Taxonomy" id="433720"/>
    <lineage>
        <taxon>Eukaryota</taxon>
        <taxon>Metazoa</taxon>
        <taxon>Spiralia</taxon>
        <taxon>Gnathifera</taxon>
        <taxon>Rotifera</taxon>
        <taxon>Eurotatoria</taxon>
        <taxon>Bdelloidea</taxon>
        <taxon>Adinetida</taxon>
        <taxon>Adinetidae</taxon>
        <taxon>Adineta</taxon>
    </lineage>
</organism>
<feature type="compositionally biased region" description="Low complexity" evidence="5">
    <location>
        <begin position="348"/>
        <end position="359"/>
    </location>
</feature>
<dbReference type="Proteomes" id="UP000663891">
    <property type="component" value="Unassembled WGS sequence"/>
</dbReference>
<feature type="region of interest" description="Disordered" evidence="5">
    <location>
        <begin position="323"/>
        <end position="359"/>
    </location>
</feature>
<dbReference type="FunFam" id="3.40.140.10:FF:000009">
    <property type="entry name" value="26S proteasome non-ATPase regulatory subunit 7"/>
    <property type="match status" value="1"/>
</dbReference>
<dbReference type="GO" id="GO:0008237">
    <property type="term" value="F:metallopeptidase activity"/>
    <property type="evidence" value="ECO:0007669"/>
    <property type="project" value="InterPro"/>
</dbReference>
<sequence length="359" mass="40055">MSPPATTTSTSTKMNGDGQSPNENDLSSTDKNSLITISPLNKIEKVIVHPLVLLSVVDHFNRMGKIGNSQRVCGVLLGSLKNKILDVSNSFALPFDEEEKEKEVWFLDHEYLENMYTMFRKVNARERIVGWYHTGPKLHRNDISINELIREYHPDSVLVIIDAKPKDLGLPTEAYIAVEEIHDDGSPASKTFEHLPSEIGAEEAEEVGVEHLLRDIRNATVGTLSQRITNQLMGLKGLTKSLYDVRAYLDKLLANKLPMNHQILSHIQDIFNLLPDVTQQDLIKSIYVKTNDEMLLVYLSSLIRSIIALHNLIMNKIQNSDAEKVDNTTTTTTTATTVDKKTEKGSGDKSSTTTTGNSS</sequence>
<protein>
    <recommendedName>
        <fullName evidence="3">26S proteasome non-ATPase regulatory subunit 7</fullName>
    </recommendedName>
    <alternativeName>
        <fullName evidence="4">26S proteasome regulatory subunit RPN8</fullName>
    </alternativeName>
</protein>
<feature type="region of interest" description="Disordered" evidence="5">
    <location>
        <begin position="1"/>
        <end position="30"/>
    </location>
</feature>
<feature type="compositionally biased region" description="Low complexity" evidence="5">
    <location>
        <begin position="327"/>
        <end position="337"/>
    </location>
</feature>
<dbReference type="Pfam" id="PF01398">
    <property type="entry name" value="JAB"/>
    <property type="match status" value="1"/>
</dbReference>
<dbReference type="AlphaFoldDB" id="A0A814MVT5"/>
<dbReference type="Proteomes" id="UP000663881">
    <property type="component" value="Unassembled WGS sequence"/>
</dbReference>
<dbReference type="InterPro" id="IPR000555">
    <property type="entry name" value="JAMM/MPN+_dom"/>
</dbReference>
<dbReference type="InterPro" id="IPR037518">
    <property type="entry name" value="MPN"/>
</dbReference>
<dbReference type="Gene3D" id="3.40.140.10">
    <property type="entry name" value="Cytidine Deaminase, domain 2"/>
    <property type="match status" value="1"/>
</dbReference>
<comment type="similarity">
    <text evidence="1">Belongs to the peptidase M67A family.</text>
</comment>
<dbReference type="PROSITE" id="PS50249">
    <property type="entry name" value="MPN"/>
    <property type="match status" value="1"/>
</dbReference>